<feature type="transmembrane region" description="Helical" evidence="1">
    <location>
        <begin position="236"/>
        <end position="253"/>
    </location>
</feature>
<organism evidence="3 4">
    <name type="scientific">Christiangramia antarctica</name>
    <dbReference type="NCBI Taxonomy" id="2058158"/>
    <lineage>
        <taxon>Bacteria</taxon>
        <taxon>Pseudomonadati</taxon>
        <taxon>Bacteroidota</taxon>
        <taxon>Flavobacteriia</taxon>
        <taxon>Flavobacteriales</taxon>
        <taxon>Flavobacteriaceae</taxon>
        <taxon>Christiangramia</taxon>
    </lineage>
</organism>
<feature type="transmembrane region" description="Helical" evidence="1">
    <location>
        <begin position="213"/>
        <end position="230"/>
    </location>
</feature>
<keyword evidence="1" id="KW-1133">Transmembrane helix</keyword>
<feature type="transmembrane region" description="Helical" evidence="1">
    <location>
        <begin position="265"/>
        <end position="288"/>
    </location>
</feature>
<feature type="transmembrane region" description="Helical" evidence="1">
    <location>
        <begin position="156"/>
        <end position="174"/>
    </location>
</feature>
<dbReference type="GO" id="GO:0016746">
    <property type="term" value="F:acyltransferase activity"/>
    <property type="evidence" value="ECO:0007669"/>
    <property type="project" value="UniProtKB-KW"/>
</dbReference>
<keyword evidence="4" id="KW-1185">Reference proteome</keyword>
<dbReference type="InterPro" id="IPR002656">
    <property type="entry name" value="Acyl_transf_3_dom"/>
</dbReference>
<dbReference type="EC" id="2.3.-.-" evidence="3"/>
<proteinExistence type="predicted"/>
<sequence>MNYYKELDGLRFFAILLVIIHHWLPKNHLFNFSPNGAIGVTIFFVLSGFLISSILFGYKDKINVGKLTLSRALRIFFIRRSLRIFPIYYILIGFLFFYGYDAITQNIFYFLTYTSNILFFEKQSFFGTVTHLWTLAVEEQYYLIWPFLLFLISNKYIRLVIISLIFFSIISQFIMKKDFFYYELLTFNAFDAFGIGSLLAYYKNYKISKIIKLRNFLWIFSSAFIILSTINYQIFSTRTITSVFTGLLILYVIDERYSGSFLNKILSIKPVMFIGKISYGMYLFHPFIHGLMDSVYNRLPLDNQNIFYPAFIFLTSFGVLIIISSISWFLIESPINSLKNKFQILDSRNKPAIV</sequence>
<keyword evidence="3" id="KW-0012">Acyltransferase</keyword>
<evidence type="ECO:0000259" key="2">
    <source>
        <dbReference type="Pfam" id="PF01757"/>
    </source>
</evidence>
<name>A0ABW5X2F0_9FLAO</name>
<dbReference type="EMBL" id="JBHUOJ010000009">
    <property type="protein sequence ID" value="MFD2832713.1"/>
    <property type="molecule type" value="Genomic_DNA"/>
</dbReference>
<feature type="transmembrane region" description="Helical" evidence="1">
    <location>
        <begin position="36"/>
        <end position="58"/>
    </location>
</feature>
<feature type="transmembrane region" description="Helical" evidence="1">
    <location>
        <begin position="180"/>
        <end position="201"/>
    </location>
</feature>
<dbReference type="PANTHER" id="PTHR23028">
    <property type="entry name" value="ACETYLTRANSFERASE"/>
    <property type="match status" value="1"/>
</dbReference>
<feature type="transmembrane region" description="Helical" evidence="1">
    <location>
        <begin position="131"/>
        <end position="151"/>
    </location>
</feature>
<keyword evidence="1" id="KW-0812">Transmembrane</keyword>
<dbReference type="InterPro" id="IPR050879">
    <property type="entry name" value="Acyltransferase_3"/>
</dbReference>
<protein>
    <submittedName>
        <fullName evidence="3">Acyltransferase family protein</fullName>
        <ecNumber evidence="3">2.3.-.-</ecNumber>
    </submittedName>
</protein>
<feature type="transmembrane region" description="Helical" evidence="1">
    <location>
        <begin position="87"/>
        <end position="111"/>
    </location>
</feature>
<accession>A0ABW5X2F0</accession>
<keyword evidence="3" id="KW-0808">Transferase</keyword>
<feature type="transmembrane region" description="Helical" evidence="1">
    <location>
        <begin position="308"/>
        <end position="331"/>
    </location>
</feature>
<keyword evidence="1" id="KW-0472">Membrane</keyword>
<gene>
    <name evidence="3" type="ORF">ACFSYS_05385</name>
</gene>
<dbReference type="Proteomes" id="UP001597438">
    <property type="component" value="Unassembled WGS sequence"/>
</dbReference>
<dbReference type="RefSeq" id="WP_251742061.1">
    <property type="nucleotide sequence ID" value="NZ_JBHUOJ010000009.1"/>
</dbReference>
<evidence type="ECO:0000313" key="4">
    <source>
        <dbReference type="Proteomes" id="UP001597438"/>
    </source>
</evidence>
<dbReference type="PANTHER" id="PTHR23028:SF53">
    <property type="entry name" value="ACYL_TRANSF_3 DOMAIN-CONTAINING PROTEIN"/>
    <property type="match status" value="1"/>
</dbReference>
<comment type="caution">
    <text evidence="3">The sequence shown here is derived from an EMBL/GenBank/DDBJ whole genome shotgun (WGS) entry which is preliminary data.</text>
</comment>
<reference evidence="4" key="1">
    <citation type="journal article" date="2019" name="Int. J. Syst. Evol. Microbiol.">
        <title>The Global Catalogue of Microorganisms (GCM) 10K type strain sequencing project: providing services to taxonomists for standard genome sequencing and annotation.</title>
        <authorList>
            <consortium name="The Broad Institute Genomics Platform"/>
            <consortium name="The Broad Institute Genome Sequencing Center for Infectious Disease"/>
            <person name="Wu L."/>
            <person name="Ma J."/>
        </authorList>
    </citation>
    <scope>NUCLEOTIDE SEQUENCE [LARGE SCALE GENOMIC DNA]</scope>
    <source>
        <strain evidence="4">KCTC 52925</strain>
    </source>
</reference>
<feature type="transmembrane region" description="Helical" evidence="1">
    <location>
        <begin position="7"/>
        <end position="24"/>
    </location>
</feature>
<feature type="domain" description="Acyltransferase 3" evidence="2">
    <location>
        <begin position="5"/>
        <end position="323"/>
    </location>
</feature>
<dbReference type="Pfam" id="PF01757">
    <property type="entry name" value="Acyl_transf_3"/>
    <property type="match status" value="1"/>
</dbReference>
<evidence type="ECO:0000313" key="3">
    <source>
        <dbReference type="EMBL" id="MFD2832713.1"/>
    </source>
</evidence>
<evidence type="ECO:0000256" key="1">
    <source>
        <dbReference type="SAM" id="Phobius"/>
    </source>
</evidence>